<dbReference type="PROSITE" id="PS00523">
    <property type="entry name" value="SULFATASE_1"/>
    <property type="match status" value="1"/>
</dbReference>
<evidence type="ECO:0000256" key="5">
    <source>
        <dbReference type="ARBA" id="ARBA00022801"/>
    </source>
</evidence>
<dbReference type="SUPFAM" id="SSF53649">
    <property type="entry name" value="Alkaline phosphatase-like"/>
    <property type="match status" value="1"/>
</dbReference>
<dbReference type="GO" id="GO:0004065">
    <property type="term" value="F:arylsulfatase activity"/>
    <property type="evidence" value="ECO:0007669"/>
    <property type="project" value="TreeGrafter"/>
</dbReference>
<evidence type="ECO:0000313" key="9">
    <source>
        <dbReference type="EMBL" id="TJZ66666.1"/>
    </source>
</evidence>
<dbReference type="Gene3D" id="3.30.1120.10">
    <property type="match status" value="1"/>
</dbReference>
<evidence type="ECO:0000259" key="8">
    <source>
        <dbReference type="Pfam" id="PF00884"/>
    </source>
</evidence>
<dbReference type="InterPro" id="IPR000917">
    <property type="entry name" value="Sulfatase_N"/>
</dbReference>
<keyword evidence="4 7" id="KW-0732">Signal</keyword>
<evidence type="ECO:0000313" key="10">
    <source>
        <dbReference type="Proteomes" id="UP000310016"/>
    </source>
</evidence>
<proteinExistence type="inferred from homology"/>
<protein>
    <submittedName>
        <fullName evidence="9">Arylsulfatase</fullName>
    </submittedName>
</protein>
<dbReference type="Pfam" id="PF00884">
    <property type="entry name" value="Sulfatase"/>
    <property type="match status" value="1"/>
</dbReference>
<dbReference type="OrthoDB" id="9766107at2"/>
<feature type="signal peptide" evidence="7">
    <location>
        <begin position="1"/>
        <end position="26"/>
    </location>
</feature>
<keyword evidence="3" id="KW-0479">Metal-binding</keyword>
<comment type="cofactor">
    <cofactor evidence="1">
        <name>Ca(2+)</name>
        <dbReference type="ChEBI" id="CHEBI:29108"/>
    </cofactor>
</comment>
<comment type="caution">
    <text evidence="9">The sequence shown here is derived from an EMBL/GenBank/DDBJ whole genome shotgun (WGS) entry which is preliminary data.</text>
</comment>
<evidence type="ECO:0000256" key="4">
    <source>
        <dbReference type="ARBA" id="ARBA00022729"/>
    </source>
</evidence>
<sequence>MSPITTPSSRRLATLAALLVSTSLWAADTAPTITGPTKVQGRPGYDQPNQYLVSRTVKLADNMEPVIPNTEQNQQARAKLAALEKKFGKKPNIVVFLLDDVGYMDMGFNGGGDAVGNATPDIDRIANEGLILTSAYSQPSCSPTRATIMTGQNQAHHGLQSPPMYGQPGGLEGLTTVAKLLSDQGYTTQAIGKWHMGDNEGSLPQNVGFDHFRGFLSVSDMYTEWRDPQYNPEVALSPSRYEYVEKLPFNKADVEASKGGKIRDLYTIDTNTIKDLDQKWLSFGVDFINRQKDAKKPFFLYYGTRGCHFDNYPNDYYLGRSAARTSYSDCIVEMNDVFAKLVATLDQTGQLENTVIFFGSDNGPEAEVPPHGRTAFRGAKGSTWEGGVRGPSFVYWKGMIQPRKSDGLFDFADLFNTSLSLAGKPGADVAKLVPAKTYIDGIDQTSFWLADNGVSNRRSIFYFWNDEISAVRVDEFKFMMIAQAANAITQSGDNGGFSGAALTSQASIMFNLYTNPQEDQTSGIRHIPMGVPLQAEYLRYREVLKKYPPHTQISLK</sequence>
<gene>
    <name evidence="9" type="ORF">FAZ21_17195</name>
</gene>
<dbReference type="GO" id="GO:0046872">
    <property type="term" value="F:metal ion binding"/>
    <property type="evidence" value="ECO:0007669"/>
    <property type="project" value="UniProtKB-KW"/>
</dbReference>
<organism evidence="9 10">
    <name type="scientific">Chitiniphilus eburneus</name>
    <dbReference type="NCBI Taxonomy" id="2571148"/>
    <lineage>
        <taxon>Bacteria</taxon>
        <taxon>Pseudomonadati</taxon>
        <taxon>Pseudomonadota</taxon>
        <taxon>Betaproteobacteria</taxon>
        <taxon>Neisseriales</taxon>
        <taxon>Chitinibacteraceae</taxon>
        <taxon>Chitiniphilus</taxon>
    </lineage>
</organism>
<dbReference type="RefSeq" id="WP_136774666.1">
    <property type="nucleotide sequence ID" value="NZ_CP156074.1"/>
</dbReference>
<feature type="chain" id="PRO_5020250146" evidence="7">
    <location>
        <begin position="27"/>
        <end position="556"/>
    </location>
</feature>
<evidence type="ECO:0000256" key="7">
    <source>
        <dbReference type="SAM" id="SignalP"/>
    </source>
</evidence>
<name>A0A4U0PFI1_9NEIS</name>
<accession>A0A4U0PFI1</accession>
<dbReference type="Gene3D" id="3.40.720.10">
    <property type="entry name" value="Alkaline Phosphatase, subunit A"/>
    <property type="match status" value="1"/>
</dbReference>
<feature type="domain" description="Sulfatase N-terminal" evidence="8">
    <location>
        <begin position="91"/>
        <end position="423"/>
    </location>
</feature>
<dbReference type="InterPro" id="IPR024607">
    <property type="entry name" value="Sulfatase_CS"/>
</dbReference>
<evidence type="ECO:0000256" key="3">
    <source>
        <dbReference type="ARBA" id="ARBA00022723"/>
    </source>
</evidence>
<evidence type="ECO:0000256" key="6">
    <source>
        <dbReference type="ARBA" id="ARBA00022837"/>
    </source>
</evidence>
<dbReference type="InterPro" id="IPR017850">
    <property type="entry name" value="Alkaline_phosphatase_core_sf"/>
</dbReference>
<dbReference type="InterPro" id="IPR050738">
    <property type="entry name" value="Sulfatase"/>
</dbReference>
<comment type="similarity">
    <text evidence="2">Belongs to the sulfatase family.</text>
</comment>
<keyword evidence="5" id="KW-0378">Hydrolase</keyword>
<keyword evidence="10" id="KW-1185">Reference proteome</keyword>
<reference evidence="9 10" key="1">
    <citation type="submission" date="2019-04" db="EMBL/GenBank/DDBJ databases">
        <title>Chitiniphilus eburnea sp. nov., a novel chitinolytic bacterium isolated from aquaculture sludge.</title>
        <authorList>
            <person name="Sheng M."/>
        </authorList>
    </citation>
    <scope>NUCLEOTIDE SEQUENCE [LARGE SCALE GENOMIC DNA]</scope>
    <source>
        <strain evidence="9 10">HX-2-15</strain>
    </source>
</reference>
<dbReference type="EMBL" id="SUMF01000031">
    <property type="protein sequence ID" value="TJZ66666.1"/>
    <property type="molecule type" value="Genomic_DNA"/>
</dbReference>
<dbReference type="PANTHER" id="PTHR42693">
    <property type="entry name" value="ARYLSULFATASE FAMILY MEMBER"/>
    <property type="match status" value="1"/>
</dbReference>
<dbReference type="Proteomes" id="UP000310016">
    <property type="component" value="Unassembled WGS sequence"/>
</dbReference>
<dbReference type="PANTHER" id="PTHR42693:SF42">
    <property type="entry name" value="ARYLSULFATASE G"/>
    <property type="match status" value="1"/>
</dbReference>
<evidence type="ECO:0000256" key="1">
    <source>
        <dbReference type="ARBA" id="ARBA00001913"/>
    </source>
</evidence>
<keyword evidence="6" id="KW-0106">Calcium</keyword>
<evidence type="ECO:0000256" key="2">
    <source>
        <dbReference type="ARBA" id="ARBA00008779"/>
    </source>
</evidence>
<dbReference type="PROSITE" id="PS00149">
    <property type="entry name" value="SULFATASE_2"/>
    <property type="match status" value="1"/>
</dbReference>
<dbReference type="AlphaFoldDB" id="A0A4U0PFI1"/>